<dbReference type="RefSeq" id="WP_170882565.1">
    <property type="nucleotide sequence ID" value="NZ_JABEYA020000003.1"/>
</dbReference>
<comment type="caution">
    <text evidence="1">The sequence shown here is derived from an EMBL/GenBank/DDBJ whole genome shotgun (WGS) entry which is preliminary data.</text>
</comment>
<protein>
    <recommendedName>
        <fullName evidence="3">DUF3265 domain-containing protein</fullName>
    </recommendedName>
</protein>
<gene>
    <name evidence="1" type="ORF">QWZ16_22375</name>
</gene>
<keyword evidence="2" id="KW-1185">Reference proteome</keyword>
<proteinExistence type="predicted"/>
<evidence type="ECO:0000313" key="1">
    <source>
        <dbReference type="EMBL" id="MDN3612347.1"/>
    </source>
</evidence>
<name>A0ABT8BYV3_9VIBR</name>
<evidence type="ECO:0008006" key="3">
    <source>
        <dbReference type="Google" id="ProtNLM"/>
    </source>
</evidence>
<accession>A0ABT8BYV3</accession>
<dbReference type="EMBL" id="JAUFQC010000027">
    <property type="protein sequence ID" value="MDN3612347.1"/>
    <property type="molecule type" value="Genomic_DNA"/>
</dbReference>
<reference evidence="2" key="1">
    <citation type="journal article" date="2019" name="Int. J. Syst. Evol. Microbiol.">
        <title>The Global Catalogue of Microorganisms (GCM) 10K type strain sequencing project: providing services to taxonomists for standard genome sequencing and annotation.</title>
        <authorList>
            <consortium name="The Broad Institute Genomics Platform"/>
            <consortium name="The Broad Institute Genome Sequencing Center for Infectious Disease"/>
            <person name="Wu L."/>
            <person name="Ma J."/>
        </authorList>
    </citation>
    <scope>NUCLEOTIDE SEQUENCE [LARGE SCALE GENOMIC DNA]</scope>
    <source>
        <strain evidence="2">CECT 7398</strain>
    </source>
</reference>
<organism evidence="1 2">
    <name type="scientific">Vibrio ostreicida</name>
    <dbReference type="NCBI Taxonomy" id="526588"/>
    <lineage>
        <taxon>Bacteria</taxon>
        <taxon>Pseudomonadati</taxon>
        <taxon>Pseudomonadota</taxon>
        <taxon>Gammaproteobacteria</taxon>
        <taxon>Vibrionales</taxon>
        <taxon>Vibrionaceae</taxon>
        <taxon>Vibrio</taxon>
    </lineage>
</organism>
<dbReference type="Proteomes" id="UP001238540">
    <property type="component" value="Unassembled WGS sequence"/>
</dbReference>
<sequence>MSLKSVTTANHQYLGVTLYVSRILCRIRFIVGGGINIDIPNRHEAKD</sequence>
<evidence type="ECO:0000313" key="2">
    <source>
        <dbReference type="Proteomes" id="UP001238540"/>
    </source>
</evidence>